<sequence length="260" mass="27195">MAAYVLEFTAVSLFLALLWATPEAYAQGIIPAIPWACPVQSVDLRPLLFVDCEYNINIPGKFGSCTYSLERFGSLGATSFTFGVQLRCPGRLTGLNAYACPVATYASFPLNKFECRYGEVNRLICSYNQTNGAQVPSSFTGLVDINCPRIPALACNNLGLGNNTECANIMTPFGPGSTNCACGDYIGGSVPSATVCQANVQCANCTNGCTFDADCPDGYNCAGGCGGVRIRPANFSGVCLPNCGTAPAASGCLRLNESAV</sequence>
<name>A0A1Y1ID72_KLENI</name>
<evidence type="ECO:0000313" key="2">
    <source>
        <dbReference type="EMBL" id="GAQ87051.1"/>
    </source>
</evidence>
<proteinExistence type="predicted"/>
<protein>
    <recommendedName>
        <fullName evidence="4">EGF-like domain-containing protein</fullName>
    </recommendedName>
</protein>
<evidence type="ECO:0000313" key="3">
    <source>
        <dbReference type="Proteomes" id="UP000054558"/>
    </source>
</evidence>
<feature type="chain" id="PRO_5013390550" description="EGF-like domain-containing protein" evidence="1">
    <location>
        <begin position="27"/>
        <end position="260"/>
    </location>
</feature>
<dbReference type="AlphaFoldDB" id="A0A1Y1ID72"/>
<gene>
    <name evidence="2" type="ORF">KFL_003280050</name>
</gene>
<reference evidence="2 3" key="1">
    <citation type="journal article" date="2014" name="Nat. Commun.">
        <title>Klebsormidium flaccidum genome reveals primary factors for plant terrestrial adaptation.</title>
        <authorList>
            <person name="Hori K."/>
            <person name="Maruyama F."/>
            <person name="Fujisawa T."/>
            <person name="Togashi T."/>
            <person name="Yamamoto N."/>
            <person name="Seo M."/>
            <person name="Sato S."/>
            <person name="Yamada T."/>
            <person name="Mori H."/>
            <person name="Tajima N."/>
            <person name="Moriyama T."/>
            <person name="Ikeuchi M."/>
            <person name="Watanabe M."/>
            <person name="Wada H."/>
            <person name="Kobayashi K."/>
            <person name="Saito M."/>
            <person name="Masuda T."/>
            <person name="Sasaki-Sekimoto Y."/>
            <person name="Mashiguchi K."/>
            <person name="Awai K."/>
            <person name="Shimojima M."/>
            <person name="Masuda S."/>
            <person name="Iwai M."/>
            <person name="Nobusawa T."/>
            <person name="Narise T."/>
            <person name="Kondo S."/>
            <person name="Saito H."/>
            <person name="Sato R."/>
            <person name="Murakawa M."/>
            <person name="Ihara Y."/>
            <person name="Oshima-Yamada Y."/>
            <person name="Ohtaka K."/>
            <person name="Satoh M."/>
            <person name="Sonobe K."/>
            <person name="Ishii M."/>
            <person name="Ohtani R."/>
            <person name="Kanamori-Sato M."/>
            <person name="Honoki R."/>
            <person name="Miyazaki D."/>
            <person name="Mochizuki H."/>
            <person name="Umetsu J."/>
            <person name="Higashi K."/>
            <person name="Shibata D."/>
            <person name="Kamiya Y."/>
            <person name="Sato N."/>
            <person name="Nakamura Y."/>
            <person name="Tabata S."/>
            <person name="Ida S."/>
            <person name="Kurokawa K."/>
            <person name="Ohta H."/>
        </authorList>
    </citation>
    <scope>NUCLEOTIDE SEQUENCE [LARGE SCALE GENOMIC DNA]</scope>
    <source>
        <strain evidence="2 3">NIES-2285</strain>
    </source>
</reference>
<keyword evidence="1" id="KW-0732">Signal</keyword>
<organism evidence="2 3">
    <name type="scientific">Klebsormidium nitens</name>
    <name type="common">Green alga</name>
    <name type="synonym">Ulothrix nitens</name>
    <dbReference type="NCBI Taxonomy" id="105231"/>
    <lineage>
        <taxon>Eukaryota</taxon>
        <taxon>Viridiplantae</taxon>
        <taxon>Streptophyta</taxon>
        <taxon>Klebsormidiophyceae</taxon>
        <taxon>Klebsormidiales</taxon>
        <taxon>Klebsormidiaceae</taxon>
        <taxon>Klebsormidium</taxon>
    </lineage>
</organism>
<dbReference type="Proteomes" id="UP000054558">
    <property type="component" value="Unassembled WGS sequence"/>
</dbReference>
<accession>A0A1Y1ID72</accession>
<feature type="signal peptide" evidence="1">
    <location>
        <begin position="1"/>
        <end position="26"/>
    </location>
</feature>
<dbReference type="EMBL" id="DF237277">
    <property type="protein sequence ID" value="GAQ87051.1"/>
    <property type="molecule type" value="Genomic_DNA"/>
</dbReference>
<evidence type="ECO:0008006" key="4">
    <source>
        <dbReference type="Google" id="ProtNLM"/>
    </source>
</evidence>
<evidence type="ECO:0000256" key="1">
    <source>
        <dbReference type="SAM" id="SignalP"/>
    </source>
</evidence>
<keyword evidence="3" id="KW-1185">Reference proteome</keyword>